<dbReference type="CDD" id="cd07516">
    <property type="entry name" value="HAD_Pase"/>
    <property type="match status" value="1"/>
</dbReference>
<dbReference type="NCBIfam" id="TIGR00099">
    <property type="entry name" value="Cof-subfamily"/>
    <property type="match status" value="1"/>
</dbReference>
<dbReference type="InterPro" id="IPR006379">
    <property type="entry name" value="HAD-SF_hydro_IIB"/>
</dbReference>
<dbReference type="InterPro" id="IPR036412">
    <property type="entry name" value="HAD-like_sf"/>
</dbReference>
<evidence type="ECO:0000313" key="1">
    <source>
        <dbReference type="EMBL" id="VYT65863.1"/>
    </source>
</evidence>
<dbReference type="PANTHER" id="PTHR10000:SF8">
    <property type="entry name" value="HAD SUPERFAMILY HYDROLASE-LIKE, TYPE 3"/>
    <property type="match status" value="1"/>
</dbReference>
<sequence>MNPSFSHIKMVAIDCDETLVRSDNTVSDYTVDVLHRLQQRGIVVTIATGRMYQTAKPIGQALKLGNVPMILFSGGLIQELETGCKLFEQTVSVEAVQRIYELAKQYDWHIQSYIDDHLLCHHKTWQSDLYEVQTGAKAEFLGDGLYTLESEPNKLIAIDTVEGIDQIIDTLTPEVGDLVNLVRSQKDFLEIVALNVSKGRALTQLALDNHISLEHIVSFGNAENDISMLRKTGYSVAVENATDHVKSVAYTICGHHNDDGVAHWIEDNLL</sequence>
<reference evidence="1" key="1">
    <citation type="submission" date="2019-11" db="EMBL/GenBank/DDBJ databases">
        <authorList>
            <person name="Feng L."/>
        </authorList>
    </citation>
    <scope>NUCLEOTIDE SEQUENCE</scope>
    <source>
        <strain evidence="1">VparvulaLFYP99</strain>
    </source>
</reference>
<dbReference type="Pfam" id="PF08282">
    <property type="entry name" value="Hydrolase_3"/>
    <property type="match status" value="1"/>
</dbReference>
<dbReference type="RefSeq" id="WP_156696977.1">
    <property type="nucleotide sequence ID" value="NZ_CACRUG010000002.1"/>
</dbReference>
<dbReference type="EC" id="3.1.3.-" evidence="1"/>
<dbReference type="InterPro" id="IPR000150">
    <property type="entry name" value="Cof"/>
</dbReference>
<name>A0A6N2YHZ3_VEIPA</name>
<protein>
    <submittedName>
        <fullName evidence="1">Phosphatase</fullName>
        <ecNumber evidence="1">3.1.3.-</ecNumber>
    </submittedName>
</protein>
<dbReference type="PANTHER" id="PTHR10000">
    <property type="entry name" value="PHOSPHOSERINE PHOSPHATASE"/>
    <property type="match status" value="1"/>
</dbReference>
<gene>
    <name evidence="1" type="ORF">VPLFYP99_00853</name>
</gene>
<organism evidence="1">
    <name type="scientific">Veillonella parvula</name>
    <name type="common">Staphylococcus parvulus</name>
    <dbReference type="NCBI Taxonomy" id="29466"/>
    <lineage>
        <taxon>Bacteria</taxon>
        <taxon>Bacillati</taxon>
        <taxon>Bacillota</taxon>
        <taxon>Negativicutes</taxon>
        <taxon>Veillonellales</taxon>
        <taxon>Veillonellaceae</taxon>
        <taxon>Veillonella</taxon>
    </lineage>
</organism>
<dbReference type="InterPro" id="IPR023214">
    <property type="entry name" value="HAD_sf"/>
</dbReference>
<dbReference type="GO" id="GO:0005829">
    <property type="term" value="C:cytosol"/>
    <property type="evidence" value="ECO:0007669"/>
    <property type="project" value="TreeGrafter"/>
</dbReference>
<dbReference type="Gene3D" id="3.40.50.1000">
    <property type="entry name" value="HAD superfamily/HAD-like"/>
    <property type="match status" value="1"/>
</dbReference>
<proteinExistence type="predicted"/>
<accession>A0A6N2YHZ3</accession>
<keyword evidence="1" id="KW-0378">Hydrolase</keyword>
<dbReference type="SFLD" id="SFLDG01140">
    <property type="entry name" value="C2.B:_Phosphomannomutase_and_P"/>
    <property type="match status" value="1"/>
</dbReference>
<dbReference type="Gene3D" id="3.30.1240.10">
    <property type="match status" value="1"/>
</dbReference>
<dbReference type="GO" id="GO:0000287">
    <property type="term" value="F:magnesium ion binding"/>
    <property type="evidence" value="ECO:0007669"/>
    <property type="project" value="TreeGrafter"/>
</dbReference>
<dbReference type="NCBIfam" id="TIGR01484">
    <property type="entry name" value="HAD-SF-IIB"/>
    <property type="match status" value="1"/>
</dbReference>
<dbReference type="EMBL" id="CACRUG010000002">
    <property type="protein sequence ID" value="VYT65863.1"/>
    <property type="molecule type" value="Genomic_DNA"/>
</dbReference>
<dbReference type="SFLD" id="SFLDS00003">
    <property type="entry name" value="Haloacid_Dehalogenase"/>
    <property type="match status" value="1"/>
</dbReference>
<dbReference type="SUPFAM" id="SSF56784">
    <property type="entry name" value="HAD-like"/>
    <property type="match status" value="1"/>
</dbReference>
<dbReference type="GO" id="GO:0016791">
    <property type="term" value="F:phosphatase activity"/>
    <property type="evidence" value="ECO:0007669"/>
    <property type="project" value="TreeGrafter"/>
</dbReference>
<dbReference type="AlphaFoldDB" id="A0A6N2YHZ3"/>